<gene>
    <name evidence="4" type="ORF">M2152_000478</name>
</gene>
<keyword evidence="5" id="KW-1185">Reference proteome</keyword>
<keyword evidence="1 2" id="KW-0238">DNA-binding</keyword>
<dbReference type="SUPFAM" id="SSF46689">
    <property type="entry name" value="Homeodomain-like"/>
    <property type="match status" value="1"/>
</dbReference>
<dbReference type="Proteomes" id="UP001160142">
    <property type="component" value="Unassembled WGS sequence"/>
</dbReference>
<protein>
    <submittedName>
        <fullName evidence="4">AcrR family transcriptional regulator</fullName>
    </submittedName>
</protein>
<dbReference type="PROSITE" id="PS50977">
    <property type="entry name" value="HTH_TETR_2"/>
    <property type="match status" value="1"/>
</dbReference>
<dbReference type="EMBL" id="JARXVQ010000001">
    <property type="protein sequence ID" value="MDH6180296.1"/>
    <property type="molecule type" value="Genomic_DNA"/>
</dbReference>
<evidence type="ECO:0000256" key="2">
    <source>
        <dbReference type="PROSITE-ProRule" id="PRU00335"/>
    </source>
</evidence>
<evidence type="ECO:0000259" key="3">
    <source>
        <dbReference type="PROSITE" id="PS50977"/>
    </source>
</evidence>
<feature type="DNA-binding region" description="H-T-H motif" evidence="2">
    <location>
        <begin position="29"/>
        <end position="48"/>
    </location>
</feature>
<feature type="domain" description="HTH tetR-type" evidence="3">
    <location>
        <begin position="6"/>
        <end position="66"/>
    </location>
</feature>
<sequence>MDARQRRSRLKLHAAVFELAADRRADDLTVAEVARLAGVHRSTFYEHAESPAALLTDALRAELDEARTRHLSGLDARSLPAALRDVTLAVLEHVERHAAIYRRGLADGGPLHDFLSAHFQASSRLLVTQGLLEPPAIPGIPSSLSRDAALRYVADGTVGAISVWLADPRDPHDFLAVLTDLTPPWWPAHDHPSVGRETLSRSV</sequence>
<evidence type="ECO:0000313" key="5">
    <source>
        <dbReference type="Proteomes" id="UP001160142"/>
    </source>
</evidence>
<dbReference type="InterPro" id="IPR009057">
    <property type="entry name" value="Homeodomain-like_sf"/>
</dbReference>
<accession>A0ABT6KKN0</accession>
<name>A0ABT6KKN0_9MICO</name>
<dbReference type="InterPro" id="IPR001647">
    <property type="entry name" value="HTH_TetR"/>
</dbReference>
<proteinExistence type="predicted"/>
<evidence type="ECO:0000313" key="4">
    <source>
        <dbReference type="EMBL" id="MDH6180296.1"/>
    </source>
</evidence>
<organism evidence="4 5">
    <name type="scientific">Antiquaquibacter oligotrophicus</name>
    <dbReference type="NCBI Taxonomy" id="2880260"/>
    <lineage>
        <taxon>Bacteria</taxon>
        <taxon>Bacillati</taxon>
        <taxon>Actinomycetota</taxon>
        <taxon>Actinomycetes</taxon>
        <taxon>Micrococcales</taxon>
        <taxon>Microbacteriaceae</taxon>
        <taxon>Antiquaquibacter</taxon>
    </lineage>
</organism>
<dbReference type="Gene3D" id="1.10.357.10">
    <property type="entry name" value="Tetracycline Repressor, domain 2"/>
    <property type="match status" value="1"/>
</dbReference>
<comment type="caution">
    <text evidence="4">The sequence shown here is derived from an EMBL/GenBank/DDBJ whole genome shotgun (WGS) entry which is preliminary data.</text>
</comment>
<reference evidence="4 5" key="1">
    <citation type="submission" date="2023-04" db="EMBL/GenBank/DDBJ databases">
        <title>Genome Encyclopedia of Bacteria and Archaea VI: Functional Genomics of Type Strains.</title>
        <authorList>
            <person name="Whitman W."/>
        </authorList>
    </citation>
    <scope>NUCLEOTIDE SEQUENCE [LARGE SCALE GENOMIC DNA]</scope>
    <source>
        <strain evidence="4 5">SG_E_30_P1</strain>
    </source>
</reference>
<evidence type="ECO:0000256" key="1">
    <source>
        <dbReference type="ARBA" id="ARBA00023125"/>
    </source>
</evidence>
<dbReference type="RefSeq" id="WP_322132658.1">
    <property type="nucleotide sequence ID" value="NZ_CP085036.1"/>
</dbReference>